<keyword evidence="1" id="KW-0904">Protein phosphatase</keyword>
<evidence type="ECO:0000313" key="6">
    <source>
        <dbReference type="Proteomes" id="UP000017861"/>
    </source>
</evidence>
<proteinExistence type="predicted"/>
<feature type="region of interest" description="Disordered" evidence="2">
    <location>
        <begin position="35"/>
        <end position="67"/>
    </location>
</feature>
<feature type="domain" description="Tyrosine specific protein phosphatases" evidence="4">
    <location>
        <begin position="519"/>
        <end position="542"/>
    </location>
</feature>
<accession>V5BB07</accession>
<evidence type="ECO:0000256" key="3">
    <source>
        <dbReference type="SAM" id="Phobius"/>
    </source>
</evidence>
<name>V5BB07_TRYCR</name>
<dbReference type="PROSITE" id="PS50056">
    <property type="entry name" value="TYR_PHOSPHATASE_2"/>
    <property type="match status" value="1"/>
</dbReference>
<dbReference type="CDD" id="cd14498">
    <property type="entry name" value="DSP"/>
    <property type="match status" value="1"/>
</dbReference>
<keyword evidence="3" id="KW-0472">Membrane</keyword>
<reference evidence="5 6" key="1">
    <citation type="journal article" date="2014" name="Genome Announc.">
        <title>Trypanosoma cruzi Clone Dm28c Draft Genome Sequence.</title>
        <authorList>
            <person name="Grisard E.C."/>
            <person name="Teixeira S.M."/>
            <person name="de Almeida L.G."/>
            <person name="Stoco P.H."/>
            <person name="Gerber A.L."/>
            <person name="Talavera-Lopez C."/>
            <person name="Lima O.C."/>
            <person name="Andersson B."/>
            <person name="de Vasconcelos A.T."/>
        </authorList>
    </citation>
    <scope>NUCLEOTIDE SEQUENCE [LARGE SCALE GENOMIC DNA]</scope>
    <source>
        <strain evidence="5 6">Dm28c</strain>
    </source>
</reference>
<keyword evidence="3" id="KW-1133">Transmembrane helix</keyword>
<dbReference type="GO" id="GO:0005737">
    <property type="term" value="C:cytoplasm"/>
    <property type="evidence" value="ECO:0007669"/>
    <property type="project" value="TreeGrafter"/>
</dbReference>
<dbReference type="SUPFAM" id="SSF52799">
    <property type="entry name" value="(Phosphotyrosine protein) phosphatases II"/>
    <property type="match status" value="1"/>
</dbReference>
<evidence type="ECO:0000256" key="1">
    <source>
        <dbReference type="ARBA" id="ARBA00022912"/>
    </source>
</evidence>
<dbReference type="PANTHER" id="PTHR10159:SF519">
    <property type="entry name" value="DUAL SPECIFICITY PROTEIN PHOSPHATASE MPK3"/>
    <property type="match status" value="1"/>
</dbReference>
<dbReference type="GO" id="GO:0043409">
    <property type="term" value="P:negative regulation of MAPK cascade"/>
    <property type="evidence" value="ECO:0007669"/>
    <property type="project" value="TreeGrafter"/>
</dbReference>
<dbReference type="Gene3D" id="3.90.190.10">
    <property type="entry name" value="Protein tyrosine phosphatase superfamily"/>
    <property type="match status" value="1"/>
</dbReference>
<dbReference type="OrthoDB" id="10252009at2759"/>
<dbReference type="PANTHER" id="PTHR10159">
    <property type="entry name" value="DUAL SPECIFICITY PROTEIN PHOSPHATASE"/>
    <property type="match status" value="1"/>
</dbReference>
<feature type="transmembrane region" description="Helical" evidence="3">
    <location>
        <begin position="6"/>
        <end position="29"/>
    </location>
</feature>
<dbReference type="InterPro" id="IPR016130">
    <property type="entry name" value="Tyr_Pase_AS"/>
</dbReference>
<evidence type="ECO:0000313" key="5">
    <source>
        <dbReference type="EMBL" id="ESS64869.1"/>
    </source>
</evidence>
<dbReference type="EMBL" id="AYLP01000077">
    <property type="protein sequence ID" value="ESS64869.1"/>
    <property type="molecule type" value="Genomic_DNA"/>
</dbReference>
<dbReference type="Proteomes" id="UP000017861">
    <property type="component" value="Unassembled WGS sequence"/>
</dbReference>
<dbReference type="PROSITE" id="PS00383">
    <property type="entry name" value="TYR_PHOSPHATASE_1"/>
    <property type="match status" value="1"/>
</dbReference>
<gene>
    <name evidence="5" type="ORF">TCDM_06873</name>
</gene>
<evidence type="ECO:0000259" key="4">
    <source>
        <dbReference type="PROSITE" id="PS50056"/>
    </source>
</evidence>
<keyword evidence="1" id="KW-0378">Hydrolase</keyword>
<keyword evidence="3" id="KW-0812">Transmembrane</keyword>
<dbReference type="VEuPathDB" id="TriTrypDB:TCDM_06873"/>
<dbReference type="InterPro" id="IPR000387">
    <property type="entry name" value="Tyr_Pase_dom"/>
</dbReference>
<protein>
    <recommendedName>
        <fullName evidence="4">Tyrosine specific protein phosphatases domain-containing protein</fullName>
    </recommendedName>
</protein>
<evidence type="ECO:0000256" key="2">
    <source>
        <dbReference type="SAM" id="MobiDB-lite"/>
    </source>
</evidence>
<dbReference type="AlphaFoldDB" id="V5BB07"/>
<dbReference type="GO" id="GO:0004721">
    <property type="term" value="F:phosphoprotein phosphatase activity"/>
    <property type="evidence" value="ECO:0007669"/>
    <property type="project" value="UniProtKB-KW"/>
</dbReference>
<sequence length="624" mass="70134">MIGAVGFVFIWPMGGHLSLFSPFFIYLLCGGGERGRKNKKKRGKKNGCGGSLTSNSRKAAATMTAPPPEYDMEKKRLLAELLAARMSDRLVDVSRAVHATFFSAAHEKICGAAPKTGRVFLTSAAVARRGNLTKNMIFHGEQQTVVAASPTEGTDLGDGGKLDAEENRWIRGVLIVSGIIPPPPESMFLNRCGNGLTFSFGMHETSPRLLVRVVGVPLPLFLPPGSNADCATKKAVRETRQEKYRQLILESEHRFLQGLEACLLWLLRCRRYEKMQKLLPPRQLSEKHESQISGDRTGHASSFMSSFFHEEPATLSVPLYYLPMHIDDNVTSRLADIIDVATAFMDWIVDADMSLVKESTALLQELVRLSRLMEHGAEYDNDYSKRNNNNNNKQQNTDEFLYLLHRHVALLLEATHQYRSHVNKKNNNTNTNIHSNGRAFTLPIVCYDDEHGVPLSELVLDDSLIDLLPQPRASDDDYESNSSDAFSSIETIHDFREPQGQVTLAKDEYGVVCTAHSLPGVLVHCMKGVSRSPSVIMAYYMQKCCRQFYTLSFTPRHTILEETVATNIEDDIEDAYIFSFRQLLRCLQEARPVVNPQICFLAELRAMWTRLSRDMADKEAEELL</sequence>
<feature type="compositionally biased region" description="Basic residues" evidence="2">
    <location>
        <begin position="36"/>
        <end position="45"/>
    </location>
</feature>
<organism evidence="5 6">
    <name type="scientific">Trypanosoma cruzi Dm28c</name>
    <dbReference type="NCBI Taxonomy" id="1416333"/>
    <lineage>
        <taxon>Eukaryota</taxon>
        <taxon>Discoba</taxon>
        <taxon>Euglenozoa</taxon>
        <taxon>Kinetoplastea</taxon>
        <taxon>Metakinetoplastina</taxon>
        <taxon>Trypanosomatida</taxon>
        <taxon>Trypanosomatidae</taxon>
        <taxon>Trypanosoma</taxon>
        <taxon>Schizotrypanum</taxon>
    </lineage>
</organism>
<dbReference type="InterPro" id="IPR029021">
    <property type="entry name" value="Prot-tyrosine_phosphatase-like"/>
</dbReference>
<comment type="caution">
    <text evidence="5">The sequence shown here is derived from an EMBL/GenBank/DDBJ whole genome shotgun (WGS) entry which is preliminary data.</text>
</comment>